<evidence type="ECO:0000256" key="7">
    <source>
        <dbReference type="ARBA" id="ARBA00037904"/>
    </source>
</evidence>
<evidence type="ECO:0000256" key="3">
    <source>
        <dbReference type="ARBA" id="ARBA00022676"/>
    </source>
</evidence>
<comment type="pathway">
    <text evidence="7">Carotenoid biosynthesis; staphyloxanthin biosynthesis; staphyloxanthin from farnesyl diphosphate: step 4/5.</text>
</comment>
<sequence>MSTAEGTAPVPGRLDITVVIPVKDDAVLLARCLEALALQTRRPFEVVVVDNASTDDSAAVARAAGARVVVEPTVGIPAAASRGYDAVQGGIIARCDADTLPPTDWLDRVHRSFVADRELSAVTGAGTFYDLPRLRGRAARVFYMRGYFWGMRAALGNVPLWGSNMAIRVTTWHEVRHLVHRDDPTVHDDTDLSFQLGARARVRYDPLLTVGVSGRTFASPASLGRRFRWARRTLEVNWAVRPPWDRWADRLTAPRGDAPRQLAGGPVPLQLPTGSTPRQVRAQKSRDVDGVDRIVDRS</sequence>
<dbReference type="Proteomes" id="UP000000322">
    <property type="component" value="Chromosome"/>
</dbReference>
<evidence type="ECO:0000256" key="1">
    <source>
        <dbReference type="ARBA" id="ARBA00004236"/>
    </source>
</evidence>
<proteinExistence type="inferred from homology"/>
<evidence type="ECO:0000256" key="9">
    <source>
        <dbReference type="ARBA" id="ARBA00040345"/>
    </source>
</evidence>
<gene>
    <name evidence="12" type="ordered locus">Sked_00600</name>
</gene>
<evidence type="ECO:0000313" key="13">
    <source>
        <dbReference type="Proteomes" id="UP000000322"/>
    </source>
</evidence>
<dbReference type="CAZy" id="GT2">
    <property type="family name" value="Glycosyltransferase Family 2"/>
</dbReference>
<dbReference type="Pfam" id="PF00535">
    <property type="entry name" value="Glycos_transf_2"/>
    <property type="match status" value="1"/>
</dbReference>
<dbReference type="InterPro" id="IPR029044">
    <property type="entry name" value="Nucleotide-diphossugar_trans"/>
</dbReference>
<dbReference type="RefSeq" id="WP_012865102.1">
    <property type="nucleotide sequence ID" value="NC_013521.1"/>
</dbReference>
<dbReference type="KEGG" id="ske:Sked_00600"/>
<evidence type="ECO:0000256" key="6">
    <source>
        <dbReference type="ARBA" id="ARBA00037281"/>
    </source>
</evidence>
<dbReference type="HOGENOM" id="CLU_025996_17_0_11"/>
<keyword evidence="2" id="KW-1003">Cell membrane</keyword>
<feature type="region of interest" description="Disordered" evidence="10">
    <location>
        <begin position="255"/>
        <end position="298"/>
    </location>
</feature>
<dbReference type="eggNOG" id="COG1215">
    <property type="taxonomic scope" value="Bacteria"/>
</dbReference>
<protein>
    <recommendedName>
        <fullName evidence="9">4,4'-diaponeurosporenoate glycosyltransferase</fullName>
    </recommendedName>
</protein>
<keyword evidence="3" id="KW-0328">Glycosyltransferase</keyword>
<dbReference type="EMBL" id="CP001819">
    <property type="protein sequence ID" value="ACZ20033.1"/>
    <property type="molecule type" value="Genomic_DNA"/>
</dbReference>
<keyword evidence="5" id="KW-0472">Membrane</keyword>
<comment type="similarity">
    <text evidence="8">Belongs to the glycosyltransferase 2 family. CrtQ subfamily.</text>
</comment>
<evidence type="ECO:0000313" key="12">
    <source>
        <dbReference type="EMBL" id="ACZ20033.1"/>
    </source>
</evidence>
<comment type="function">
    <text evidence="6">Catalyzes the glycosylation of 4,4'-diaponeurosporenoate, i.e. the esterification of glucose at the C1'' position with the carboxyl group of 4,4'-diaponeurosporenic acid, to form glycosyl-4,4'-diaponeurosporenoate. This is a step in the biosynthesis of staphyloxanthin, an orange pigment present in most staphylococci strains.</text>
</comment>
<evidence type="ECO:0000256" key="8">
    <source>
        <dbReference type="ARBA" id="ARBA00038120"/>
    </source>
</evidence>
<keyword evidence="4 12" id="KW-0808">Transferase</keyword>
<dbReference type="PANTHER" id="PTHR43646">
    <property type="entry name" value="GLYCOSYLTRANSFERASE"/>
    <property type="match status" value="1"/>
</dbReference>
<reference evidence="12 13" key="1">
    <citation type="journal article" date="2009" name="Stand. Genomic Sci.">
        <title>Complete genome sequence of Sanguibacter keddieii type strain (ST-74).</title>
        <authorList>
            <person name="Ivanova N."/>
            <person name="Sikorski J."/>
            <person name="Sims D."/>
            <person name="Brettin T."/>
            <person name="Detter J.C."/>
            <person name="Han C."/>
            <person name="Lapidus A."/>
            <person name="Copeland A."/>
            <person name="Glavina Del Rio T."/>
            <person name="Nolan M."/>
            <person name="Chen F."/>
            <person name="Lucas S."/>
            <person name="Tice H."/>
            <person name="Cheng J.F."/>
            <person name="Bruce D."/>
            <person name="Goodwin L."/>
            <person name="Pitluck S."/>
            <person name="Pati A."/>
            <person name="Mavromatis K."/>
            <person name="Chen A."/>
            <person name="Palaniappan K."/>
            <person name="D'haeseleer P."/>
            <person name="Chain P."/>
            <person name="Bristow J."/>
            <person name="Eisen J.A."/>
            <person name="Markowitz V."/>
            <person name="Hugenholtz P."/>
            <person name="Goker M."/>
            <person name="Pukall R."/>
            <person name="Klenk H.P."/>
            <person name="Kyrpides N.C."/>
        </authorList>
    </citation>
    <scope>NUCLEOTIDE SEQUENCE [LARGE SCALE GENOMIC DNA]</scope>
    <source>
        <strain evidence="13">ATCC 51767 / DSM 10542 / NCFB 3025 / ST-74</strain>
    </source>
</reference>
<name>D1BI59_SANKS</name>
<dbReference type="GO" id="GO:0005886">
    <property type="term" value="C:plasma membrane"/>
    <property type="evidence" value="ECO:0007669"/>
    <property type="project" value="UniProtKB-SubCell"/>
</dbReference>
<evidence type="ECO:0000256" key="4">
    <source>
        <dbReference type="ARBA" id="ARBA00022679"/>
    </source>
</evidence>
<dbReference type="SUPFAM" id="SSF53448">
    <property type="entry name" value="Nucleotide-diphospho-sugar transferases"/>
    <property type="match status" value="1"/>
</dbReference>
<evidence type="ECO:0000256" key="10">
    <source>
        <dbReference type="SAM" id="MobiDB-lite"/>
    </source>
</evidence>
<dbReference type="PANTHER" id="PTHR43646:SF2">
    <property type="entry name" value="GLYCOSYLTRANSFERASE 2-LIKE DOMAIN-CONTAINING PROTEIN"/>
    <property type="match status" value="1"/>
</dbReference>
<keyword evidence="13" id="KW-1185">Reference proteome</keyword>
<organism evidence="12 13">
    <name type="scientific">Sanguibacter keddieii (strain ATCC 51767 / DSM 10542 / NCFB 3025 / ST-74)</name>
    <dbReference type="NCBI Taxonomy" id="446469"/>
    <lineage>
        <taxon>Bacteria</taxon>
        <taxon>Bacillati</taxon>
        <taxon>Actinomycetota</taxon>
        <taxon>Actinomycetes</taxon>
        <taxon>Micrococcales</taxon>
        <taxon>Sanguibacteraceae</taxon>
        <taxon>Sanguibacter</taxon>
    </lineage>
</organism>
<comment type="subcellular location">
    <subcellularLocation>
        <location evidence="1">Cell membrane</location>
    </subcellularLocation>
</comment>
<dbReference type="InterPro" id="IPR001173">
    <property type="entry name" value="Glyco_trans_2-like"/>
</dbReference>
<dbReference type="Gene3D" id="3.90.550.10">
    <property type="entry name" value="Spore Coat Polysaccharide Biosynthesis Protein SpsA, Chain A"/>
    <property type="match status" value="1"/>
</dbReference>
<dbReference type="GO" id="GO:0016757">
    <property type="term" value="F:glycosyltransferase activity"/>
    <property type="evidence" value="ECO:0007669"/>
    <property type="project" value="UniProtKB-KW"/>
</dbReference>
<feature type="domain" description="Glycosyltransferase 2-like" evidence="11">
    <location>
        <begin position="17"/>
        <end position="140"/>
    </location>
</feature>
<dbReference type="AlphaFoldDB" id="D1BI59"/>
<evidence type="ECO:0000259" key="11">
    <source>
        <dbReference type="Pfam" id="PF00535"/>
    </source>
</evidence>
<dbReference type="CDD" id="cd00761">
    <property type="entry name" value="Glyco_tranf_GTA_type"/>
    <property type="match status" value="1"/>
</dbReference>
<evidence type="ECO:0000256" key="2">
    <source>
        <dbReference type="ARBA" id="ARBA00022475"/>
    </source>
</evidence>
<feature type="compositionally biased region" description="Basic and acidic residues" evidence="10">
    <location>
        <begin position="284"/>
        <end position="298"/>
    </location>
</feature>
<dbReference type="STRING" id="446469.Sked_00600"/>
<evidence type="ECO:0000256" key="5">
    <source>
        <dbReference type="ARBA" id="ARBA00023136"/>
    </source>
</evidence>
<accession>D1BI59</accession>